<dbReference type="AlphaFoldDB" id="U1MUS9"/>
<reference evidence="2 3" key="1">
    <citation type="journal article" date="2013" name="PLoS ONE">
        <title>Assembly-driven community genomics of a hypersaline microbial ecosystem.</title>
        <authorList>
            <person name="Podell S."/>
            <person name="Ugalde J.A."/>
            <person name="Narasingarao P."/>
            <person name="Banfield J.F."/>
            <person name="Heidelberg K.B."/>
            <person name="Allen E.E."/>
        </authorList>
    </citation>
    <scope>NUCLEOTIDE SEQUENCE [LARGE SCALE GENOMIC DNA]</scope>
    <source>
        <strain evidence="3">J07HQW2</strain>
    </source>
</reference>
<accession>U1MUS9</accession>
<proteinExistence type="predicted"/>
<sequence length="194" mass="20183">MTALGRTGLLVVVVGLLAALVLTGTGGFGFATADRTVSADVVPDEDALFGVRVSETSGVVGGSTFTLIKTIDNSGGQVDVDSATVTGPVSVVTAGPDTVEVVCTAPTNAAQVTLTVKASGADVQITTYRDVTVTCATPTPHTRSRTRDSNRVGSDHLRREHWFLADCTPQPRFIWSGGGDSPRNDHRVDLRGDT</sequence>
<evidence type="ECO:0000256" key="1">
    <source>
        <dbReference type="SAM" id="MobiDB-lite"/>
    </source>
</evidence>
<name>U1MUS9_9EURY</name>
<protein>
    <submittedName>
        <fullName evidence="2">Uncharacterized protein</fullName>
    </submittedName>
</protein>
<evidence type="ECO:0000313" key="3">
    <source>
        <dbReference type="Proteomes" id="UP000030710"/>
    </source>
</evidence>
<evidence type="ECO:0000313" key="2">
    <source>
        <dbReference type="EMBL" id="ERG94124.1"/>
    </source>
</evidence>
<dbReference type="HOGENOM" id="CLU_1399725_0_0_2"/>
<organism evidence="2 3">
    <name type="scientific">Haloquadratum walsbyi J07HQW2</name>
    <dbReference type="NCBI Taxonomy" id="1238425"/>
    <lineage>
        <taxon>Archaea</taxon>
        <taxon>Methanobacteriati</taxon>
        <taxon>Methanobacteriota</taxon>
        <taxon>Stenosarchaea group</taxon>
        <taxon>Halobacteria</taxon>
        <taxon>Halobacteriales</taxon>
        <taxon>Haloferacaceae</taxon>
        <taxon>Haloquadratum</taxon>
    </lineage>
</organism>
<dbReference type="Proteomes" id="UP000030710">
    <property type="component" value="Unassembled WGS sequence"/>
</dbReference>
<dbReference type="RefSeq" id="WP_021053617.1">
    <property type="nucleotide sequence ID" value="NZ_KE356561.1"/>
</dbReference>
<gene>
    <name evidence="2" type="ORF">J07HQW2_00558</name>
</gene>
<feature type="compositionally biased region" description="Basic and acidic residues" evidence="1">
    <location>
        <begin position="182"/>
        <end position="194"/>
    </location>
</feature>
<feature type="region of interest" description="Disordered" evidence="1">
    <location>
        <begin position="174"/>
        <end position="194"/>
    </location>
</feature>
<dbReference type="EMBL" id="KE356561">
    <property type="protein sequence ID" value="ERG94124.1"/>
    <property type="molecule type" value="Genomic_DNA"/>
</dbReference>